<organism evidence="1 2">
    <name type="scientific">Dentipellis fragilis</name>
    <dbReference type="NCBI Taxonomy" id="205917"/>
    <lineage>
        <taxon>Eukaryota</taxon>
        <taxon>Fungi</taxon>
        <taxon>Dikarya</taxon>
        <taxon>Basidiomycota</taxon>
        <taxon>Agaricomycotina</taxon>
        <taxon>Agaricomycetes</taxon>
        <taxon>Russulales</taxon>
        <taxon>Hericiaceae</taxon>
        <taxon>Dentipellis</taxon>
    </lineage>
</organism>
<gene>
    <name evidence="1" type="ORF">EVG20_g7432</name>
</gene>
<dbReference type="EMBL" id="SEOQ01000565">
    <property type="protein sequence ID" value="TFY60393.1"/>
    <property type="molecule type" value="Genomic_DNA"/>
</dbReference>
<name>A0A4Y9YFB3_9AGAM</name>
<accession>A0A4Y9YFB3</accession>
<comment type="caution">
    <text evidence="1">The sequence shown here is derived from an EMBL/GenBank/DDBJ whole genome shotgun (WGS) entry which is preliminary data.</text>
</comment>
<proteinExistence type="predicted"/>
<dbReference type="AlphaFoldDB" id="A0A4Y9YFB3"/>
<evidence type="ECO:0000313" key="2">
    <source>
        <dbReference type="Proteomes" id="UP000298327"/>
    </source>
</evidence>
<protein>
    <submittedName>
        <fullName evidence="1">Uncharacterized protein</fullName>
    </submittedName>
</protein>
<reference evidence="1 2" key="1">
    <citation type="submission" date="2019-02" db="EMBL/GenBank/DDBJ databases">
        <title>Genome sequencing of the rare red list fungi Dentipellis fragilis.</title>
        <authorList>
            <person name="Buettner E."/>
            <person name="Kellner H."/>
        </authorList>
    </citation>
    <scope>NUCLEOTIDE SEQUENCE [LARGE SCALE GENOMIC DNA]</scope>
    <source>
        <strain evidence="1 2">DSM 105465</strain>
    </source>
</reference>
<keyword evidence="2" id="KW-1185">Reference proteome</keyword>
<evidence type="ECO:0000313" key="1">
    <source>
        <dbReference type="EMBL" id="TFY60393.1"/>
    </source>
</evidence>
<sequence>MDEGYNHRIRIAIEGIKRGEYLTSEINQRWWRMAAEATEEASKQKEMRELVDRGDELRTNYIPNHDDLRTIYRPDGSILNRLQRVPCPCSIMTRIVGGYLLNPNDLEEFIRKLVNDDVSFEEDYDDTAAQYRLLVQWLKRLPQEERIAAVQSIRTTKVDMVVCVITGIAEHHSSRARILETDKQRKARDRFIEKLNATIDSAVLSAERMEYFSFDASYLAGPVGDCYFDYQKWLALERQKDEEAAADAKAEALIQQSSETTTNASATT</sequence>
<dbReference type="Proteomes" id="UP000298327">
    <property type="component" value="Unassembled WGS sequence"/>
</dbReference>